<protein>
    <submittedName>
        <fullName evidence="1">Uncharacterized protein</fullName>
    </submittedName>
</protein>
<proteinExistence type="predicted"/>
<evidence type="ECO:0000313" key="2">
    <source>
        <dbReference type="Proteomes" id="UP000298173"/>
    </source>
</evidence>
<comment type="caution">
    <text evidence="1">The sequence shown here is derived from an EMBL/GenBank/DDBJ whole genome shotgun (WGS) entry which is preliminary data.</text>
</comment>
<dbReference type="RefSeq" id="WP_134503552.1">
    <property type="nucleotide sequence ID" value="NZ_SOEY01000023.1"/>
</dbReference>
<dbReference type="OrthoDB" id="583587at2"/>
<gene>
    <name evidence="1" type="ORF">E3O06_11620</name>
</gene>
<name>A0A4R8UTZ3_9MICO</name>
<reference evidence="1 2" key="1">
    <citation type="submission" date="2019-03" db="EMBL/GenBank/DDBJ databases">
        <title>Genomics of glacier-inhabiting Cryobacterium strains.</title>
        <authorList>
            <person name="Liu Q."/>
            <person name="Xin Y.-H."/>
        </authorList>
    </citation>
    <scope>NUCLEOTIDE SEQUENCE [LARGE SCALE GENOMIC DNA]</scope>
    <source>
        <strain evidence="1 2">HLT2-23</strain>
    </source>
</reference>
<organism evidence="1 2">
    <name type="scientific">Cryobacterium glaciale</name>
    <dbReference type="NCBI Taxonomy" id="1259145"/>
    <lineage>
        <taxon>Bacteria</taxon>
        <taxon>Bacillati</taxon>
        <taxon>Actinomycetota</taxon>
        <taxon>Actinomycetes</taxon>
        <taxon>Micrococcales</taxon>
        <taxon>Microbacteriaceae</taxon>
        <taxon>Cryobacterium</taxon>
    </lineage>
</organism>
<keyword evidence="2" id="KW-1185">Reference proteome</keyword>
<dbReference type="AlphaFoldDB" id="A0A4R8UTZ3"/>
<dbReference type="Proteomes" id="UP000298173">
    <property type="component" value="Unassembled WGS sequence"/>
</dbReference>
<dbReference type="EMBL" id="SOEY01000023">
    <property type="protein sequence ID" value="TFB71901.1"/>
    <property type="molecule type" value="Genomic_DNA"/>
</dbReference>
<accession>A0A4R8UTZ3</accession>
<evidence type="ECO:0000313" key="1">
    <source>
        <dbReference type="EMBL" id="TFB71901.1"/>
    </source>
</evidence>
<sequence>MHEVEEIRVRNWTQGSIVSGSDLQLSTQVVGGDDPAALYVVASHPCDVVNSDFIKEPHVDILPMNQIDSTDGSFTHGKNPRKLHLDWNGDAYAVDLIGRRTIDRRLLAGATPQGQLEAAVQRVLAAWLGSRYSRPAFADEFNARVEGTTSRIGKALKNNGQAMSGIYVATTLDELPSGSDYPLQMLFCMRTEDFVEPDLWGQVDEAAEQIAKLMRECEGVDLIDYEVKSEADTSLEELRTFARWDYDWLTFRTLGSSESTLSLIV</sequence>